<evidence type="ECO:0000256" key="6">
    <source>
        <dbReference type="ARBA" id="ARBA00023136"/>
    </source>
</evidence>
<comment type="subcellular location">
    <subcellularLocation>
        <location evidence="1">Membrane</location>
        <topology evidence="1">Multi-pass membrane protein</topology>
    </subcellularLocation>
</comment>
<dbReference type="AlphaFoldDB" id="A0A1H1JNU1"/>
<keyword evidence="5 7" id="KW-1133">Transmembrane helix</keyword>
<dbReference type="PROSITE" id="PS00217">
    <property type="entry name" value="SUGAR_TRANSPORT_2"/>
    <property type="match status" value="1"/>
</dbReference>
<dbReference type="CDD" id="cd17316">
    <property type="entry name" value="MFS_SV2_like"/>
    <property type="match status" value="1"/>
</dbReference>
<feature type="transmembrane region" description="Helical" evidence="7">
    <location>
        <begin position="194"/>
        <end position="214"/>
    </location>
</feature>
<evidence type="ECO:0000256" key="1">
    <source>
        <dbReference type="ARBA" id="ARBA00004141"/>
    </source>
</evidence>
<feature type="transmembrane region" description="Helical" evidence="7">
    <location>
        <begin position="132"/>
        <end position="153"/>
    </location>
</feature>
<feature type="transmembrane region" description="Helical" evidence="7">
    <location>
        <begin position="434"/>
        <end position="455"/>
    </location>
</feature>
<evidence type="ECO:0000256" key="5">
    <source>
        <dbReference type="ARBA" id="ARBA00022989"/>
    </source>
</evidence>
<feature type="domain" description="Major facilitator superfamily (MFS) profile" evidence="8">
    <location>
        <begin position="41"/>
        <end position="458"/>
    </location>
</feature>
<dbReference type="InterPro" id="IPR036259">
    <property type="entry name" value="MFS_trans_sf"/>
</dbReference>
<evidence type="ECO:0000313" key="9">
    <source>
        <dbReference type="EMBL" id="SDR51087.1"/>
    </source>
</evidence>
<feature type="transmembrane region" description="Helical" evidence="7">
    <location>
        <begin position="43"/>
        <end position="67"/>
    </location>
</feature>
<evidence type="ECO:0000256" key="2">
    <source>
        <dbReference type="ARBA" id="ARBA00010992"/>
    </source>
</evidence>
<proteinExistence type="inferred from homology"/>
<dbReference type="SUPFAM" id="SSF103473">
    <property type="entry name" value="MFS general substrate transporter"/>
    <property type="match status" value="1"/>
</dbReference>
<dbReference type="STRING" id="157910.SAMN05445850_5193"/>
<evidence type="ECO:0000256" key="7">
    <source>
        <dbReference type="SAM" id="Phobius"/>
    </source>
</evidence>
<feature type="transmembrane region" description="Helical" evidence="7">
    <location>
        <begin position="105"/>
        <end position="126"/>
    </location>
</feature>
<comment type="similarity">
    <text evidence="2">Belongs to the major facilitator superfamily. Sugar transporter (TC 2.A.1.1) family.</text>
</comment>
<dbReference type="GO" id="GO:0022857">
    <property type="term" value="F:transmembrane transporter activity"/>
    <property type="evidence" value="ECO:0007669"/>
    <property type="project" value="InterPro"/>
</dbReference>
<dbReference type="GO" id="GO:0016020">
    <property type="term" value="C:membrane"/>
    <property type="evidence" value="ECO:0007669"/>
    <property type="project" value="UniProtKB-SubCell"/>
</dbReference>
<dbReference type="EMBL" id="FNKX01000002">
    <property type="protein sequence ID" value="SDR51087.1"/>
    <property type="molecule type" value="Genomic_DNA"/>
</dbReference>
<feature type="transmembrane region" description="Helical" evidence="7">
    <location>
        <begin position="403"/>
        <end position="422"/>
    </location>
</feature>
<reference evidence="10" key="1">
    <citation type="submission" date="2016-10" db="EMBL/GenBank/DDBJ databases">
        <authorList>
            <person name="Varghese N."/>
            <person name="Submissions S."/>
        </authorList>
    </citation>
    <scope>NUCLEOTIDE SEQUENCE [LARGE SCALE GENOMIC DNA]</scope>
    <source>
        <strain evidence="10">DUS833</strain>
    </source>
</reference>
<feature type="transmembrane region" description="Helical" evidence="7">
    <location>
        <begin position="274"/>
        <end position="293"/>
    </location>
</feature>
<accession>A0A1H1JNU1</accession>
<keyword evidence="4 7" id="KW-0812">Transmembrane</keyword>
<keyword evidence="10" id="KW-1185">Reference proteome</keyword>
<evidence type="ECO:0000259" key="8">
    <source>
        <dbReference type="PROSITE" id="PS50850"/>
    </source>
</evidence>
<feature type="transmembrane region" description="Helical" evidence="7">
    <location>
        <begin position="79"/>
        <end position="98"/>
    </location>
</feature>
<dbReference type="PROSITE" id="PS50850">
    <property type="entry name" value="MFS"/>
    <property type="match status" value="1"/>
</dbReference>
<feature type="transmembrane region" description="Helical" evidence="7">
    <location>
        <begin position="343"/>
        <end position="362"/>
    </location>
</feature>
<evidence type="ECO:0000256" key="3">
    <source>
        <dbReference type="ARBA" id="ARBA00022448"/>
    </source>
</evidence>
<evidence type="ECO:0000313" key="10">
    <source>
        <dbReference type="Proteomes" id="UP000199365"/>
    </source>
</evidence>
<dbReference type="RefSeq" id="WP_090808031.1">
    <property type="nucleotide sequence ID" value="NZ_FNKX01000002.1"/>
</dbReference>
<keyword evidence="3" id="KW-0813">Transport</keyword>
<feature type="transmembrane region" description="Helical" evidence="7">
    <location>
        <begin position="165"/>
        <end position="188"/>
    </location>
</feature>
<evidence type="ECO:0000256" key="4">
    <source>
        <dbReference type="ARBA" id="ARBA00022692"/>
    </source>
</evidence>
<dbReference type="InterPro" id="IPR005828">
    <property type="entry name" value="MFS_sugar_transport-like"/>
</dbReference>
<sequence>MRTIENTTGDRSSAGVSGAVTQGSIIARLERLPRNRMQVRARILIGLATFFDGFDVIAIAATLPLLIAKWNLTPWDVGFLLGSGAVGQLIGAFLFPWYAERGGRVKAIALSSGIIGITSIACGFAPTFAVFVALRIVQGLGLGGELPVAATYINEISRAHGRGRFVLLYEIVFPIGLLASSALGAWIVPRFGWQAMYFIGGMPLILFFVLRKLVPESPRWLAVRDRMAEADSAVLAFERAAKVPLPPVAQASEFDEMVNRHPKRRVADLFGPAYLKRTLAVAMLWVTCGFIQYGLSTWLPTIYRTIYHAPLQLALNLAVAASVLGVLGSLACALLVDKVGRKPIISISFVLCALSLAMAGVFHGSSVYVVATCCALALGFLASGFITAYVYTPELYPTSIRAMGCGVGGAWLKVAAIFAPAIVSKTMIGGNLEVAFYILAAVPFIAAVAVHFLGIETKGKVLEQLEA</sequence>
<keyword evidence="6 7" id="KW-0472">Membrane</keyword>
<dbReference type="PANTHER" id="PTHR23511">
    <property type="entry name" value="SYNAPTIC VESICLE GLYCOPROTEIN 2"/>
    <property type="match status" value="1"/>
</dbReference>
<feature type="transmembrane region" description="Helical" evidence="7">
    <location>
        <begin position="368"/>
        <end position="391"/>
    </location>
</feature>
<dbReference type="InterPro" id="IPR005829">
    <property type="entry name" value="Sugar_transporter_CS"/>
</dbReference>
<dbReference type="Gene3D" id="1.20.1250.20">
    <property type="entry name" value="MFS general substrate transporter like domains"/>
    <property type="match status" value="1"/>
</dbReference>
<protein>
    <submittedName>
        <fullName evidence="9">Sugar phosphate permease</fullName>
    </submittedName>
</protein>
<dbReference type="Pfam" id="PF00083">
    <property type="entry name" value="Sugar_tr"/>
    <property type="match status" value="1"/>
</dbReference>
<dbReference type="InterPro" id="IPR020846">
    <property type="entry name" value="MFS_dom"/>
</dbReference>
<feature type="transmembrane region" description="Helical" evidence="7">
    <location>
        <begin position="313"/>
        <end position="336"/>
    </location>
</feature>
<dbReference type="PANTHER" id="PTHR23511:SF34">
    <property type="entry name" value="SYNAPTIC VESICLE GLYCOPROTEIN 2"/>
    <property type="match status" value="1"/>
</dbReference>
<dbReference type="Proteomes" id="UP000199365">
    <property type="component" value="Unassembled WGS sequence"/>
</dbReference>
<gene>
    <name evidence="9" type="ORF">SAMN05445850_5193</name>
</gene>
<name>A0A1H1JNU1_9BURK</name>
<organism evidence="9 10">
    <name type="scientific">Paraburkholderia tuberum</name>
    <dbReference type="NCBI Taxonomy" id="157910"/>
    <lineage>
        <taxon>Bacteria</taxon>
        <taxon>Pseudomonadati</taxon>
        <taxon>Pseudomonadota</taxon>
        <taxon>Betaproteobacteria</taxon>
        <taxon>Burkholderiales</taxon>
        <taxon>Burkholderiaceae</taxon>
        <taxon>Paraburkholderia</taxon>
    </lineage>
</organism>